<organism evidence="2 3">
    <name type="scientific">Puccinia striiformis f. sp. tritici PST-78</name>
    <dbReference type="NCBI Taxonomy" id="1165861"/>
    <lineage>
        <taxon>Eukaryota</taxon>
        <taxon>Fungi</taxon>
        <taxon>Dikarya</taxon>
        <taxon>Basidiomycota</taxon>
        <taxon>Pucciniomycotina</taxon>
        <taxon>Pucciniomycetes</taxon>
        <taxon>Pucciniales</taxon>
        <taxon>Pucciniaceae</taxon>
        <taxon>Puccinia</taxon>
    </lineage>
</organism>
<keyword evidence="3" id="KW-1185">Reference proteome</keyword>
<protein>
    <submittedName>
        <fullName evidence="2">Uncharacterized protein</fullName>
    </submittedName>
</protein>
<dbReference type="EMBL" id="AJIL01000017">
    <property type="protein sequence ID" value="KNF03494.1"/>
    <property type="molecule type" value="Genomic_DNA"/>
</dbReference>
<evidence type="ECO:0000313" key="2">
    <source>
        <dbReference type="EMBL" id="KNF03494.1"/>
    </source>
</evidence>
<dbReference type="Proteomes" id="UP000054564">
    <property type="component" value="Unassembled WGS sequence"/>
</dbReference>
<evidence type="ECO:0000256" key="1">
    <source>
        <dbReference type="SAM" id="MobiDB-lite"/>
    </source>
</evidence>
<sequence length="114" mass="12864">MVDSWGEPNNTILYTQEDLAQVSEDFGRNSGLKNYREFKAYLGKSSPILKYLVDNGYLYRKEEASQWFLSTFLTEGQKSIKRASVSTGKLLKGKDGSDQPPSWKDTIEATGTEI</sequence>
<comment type="caution">
    <text evidence="2">The sequence shown here is derived from an EMBL/GenBank/DDBJ whole genome shotgun (WGS) entry which is preliminary data.</text>
</comment>
<accession>A0A0L0VW23</accession>
<evidence type="ECO:0000313" key="3">
    <source>
        <dbReference type="Proteomes" id="UP000054564"/>
    </source>
</evidence>
<feature type="region of interest" description="Disordered" evidence="1">
    <location>
        <begin position="90"/>
        <end position="114"/>
    </location>
</feature>
<gene>
    <name evidence="2" type="ORF">PSTG_03430</name>
</gene>
<name>A0A0L0VW23_9BASI</name>
<reference evidence="3" key="1">
    <citation type="submission" date="2014-03" db="EMBL/GenBank/DDBJ databases">
        <title>The Genome Sequence of Puccinia striiformis f. sp. tritici PST-78.</title>
        <authorList>
            <consortium name="The Broad Institute Genome Sequencing Platform"/>
            <person name="Cuomo C."/>
            <person name="Hulbert S."/>
            <person name="Chen X."/>
            <person name="Walker B."/>
            <person name="Young S.K."/>
            <person name="Zeng Q."/>
            <person name="Gargeya S."/>
            <person name="Fitzgerald M."/>
            <person name="Haas B."/>
            <person name="Abouelleil A."/>
            <person name="Alvarado L."/>
            <person name="Arachchi H.M."/>
            <person name="Berlin A.M."/>
            <person name="Chapman S.B."/>
            <person name="Goldberg J."/>
            <person name="Griggs A."/>
            <person name="Gujja S."/>
            <person name="Hansen M."/>
            <person name="Howarth C."/>
            <person name="Imamovic A."/>
            <person name="Larimer J."/>
            <person name="McCowan C."/>
            <person name="Montmayeur A."/>
            <person name="Murphy C."/>
            <person name="Neiman D."/>
            <person name="Pearson M."/>
            <person name="Priest M."/>
            <person name="Roberts A."/>
            <person name="Saif S."/>
            <person name="Shea T."/>
            <person name="Sisk P."/>
            <person name="Sykes S."/>
            <person name="Wortman J."/>
            <person name="Nusbaum C."/>
            <person name="Birren B."/>
        </authorList>
    </citation>
    <scope>NUCLEOTIDE SEQUENCE [LARGE SCALE GENOMIC DNA]</scope>
    <source>
        <strain evidence="3">race PST-78</strain>
    </source>
</reference>
<dbReference type="AlphaFoldDB" id="A0A0L0VW23"/>
<proteinExistence type="predicted"/>